<evidence type="ECO:0000256" key="3">
    <source>
        <dbReference type="ARBA" id="ARBA00022840"/>
    </source>
</evidence>
<dbReference type="InterPro" id="IPR000742">
    <property type="entry name" value="EGF"/>
</dbReference>
<dbReference type="PROSITE" id="PS51221">
    <property type="entry name" value="TTL"/>
    <property type="match status" value="1"/>
</dbReference>
<comment type="caution">
    <text evidence="9">The sequence shown here is derived from an EMBL/GenBank/DDBJ whole genome shotgun (WGS) entry which is preliminary data.</text>
</comment>
<evidence type="ECO:0000256" key="5">
    <source>
        <dbReference type="ARBA" id="ARBA00049274"/>
    </source>
</evidence>
<gene>
    <name evidence="9" type="ORF">Ae201684_005269</name>
</gene>
<evidence type="ECO:0000256" key="1">
    <source>
        <dbReference type="ARBA" id="ARBA00022598"/>
    </source>
</evidence>
<dbReference type="GO" id="GO:0005524">
    <property type="term" value="F:ATP binding"/>
    <property type="evidence" value="ECO:0007669"/>
    <property type="project" value="UniProtKB-KW"/>
</dbReference>
<accession>A0A6G0XFZ8</accession>
<evidence type="ECO:0000313" key="9">
    <source>
        <dbReference type="EMBL" id="KAF0739089.1"/>
    </source>
</evidence>
<evidence type="ECO:0000259" key="7">
    <source>
        <dbReference type="PROSITE" id="PS00022"/>
    </source>
</evidence>
<evidence type="ECO:0000259" key="8">
    <source>
        <dbReference type="PROSITE" id="PS01186"/>
    </source>
</evidence>
<proteinExistence type="predicted"/>
<dbReference type="AlphaFoldDB" id="A0A6G0XFZ8"/>
<keyword evidence="1" id="KW-0436">Ligase</keyword>
<dbReference type="Pfam" id="PF03133">
    <property type="entry name" value="TTL"/>
    <property type="match status" value="1"/>
</dbReference>
<sequence length="619" mass="69754">MEGRKVFLLRALLWTIFLMSSTGYGLDATNSKDLRSRKVYLLPRATNSPPIDVLVDILAKEGMNPLLLDGSEAQSWDEAAKTSDYDLLWSIEPVESSQKVDKLDRRHKVNHLPGRDIFSPVKLVERQRSLESQHGRYHYSFVPPSFSIPDQQSAFLKTFEYMRTVPILSGRIASDPHFRRRWRVTNNDGSTFILTKPSDLTAQSIRVTYIVEPLLISRRKFQLGLYVIIASVDPLRVYIYHNPLLRMCSRAYPTVLSETTPREAFAVTDSAWLPPWEMDDLKAFYTEIPSSQSEGTSNLKVLKRYLEHVGIEADKFQQNLHAAVVKIIAGSRSHFVQAETGRPDGMTSGNYFQFSRFDFEVDDEGKPWLVGVDTAPSFAPKQFGSGSITALLSNVARDAIRLIGVSAPKDSLPADSLVQATTSYCDSNCADKLVRWDTSCWRCPGWYAPPIAARLYTAAMEYTRRGRYHLAFPTVRSELAQFVDRGLSPLDHAFHDYLVSFVYDPKGHAAELDPTVLCVNREQCSHNGDCVNGHCQCDQGYEGKTCYIPSDPDRTVLHEELLSRRSIRTSPAATKEDIEIGEAQSDRFYLTVFGIALLCYVGYKLAVRSLIVSSPDKES</sequence>
<keyword evidence="10" id="KW-1185">Reference proteome</keyword>
<dbReference type="Gene3D" id="2.10.25.10">
    <property type="entry name" value="Laminin"/>
    <property type="match status" value="1"/>
</dbReference>
<name>A0A6G0XFZ8_9STRA</name>
<keyword evidence="6" id="KW-0732">Signal</keyword>
<keyword evidence="3" id="KW-0067">ATP-binding</keyword>
<dbReference type="GO" id="GO:0070740">
    <property type="term" value="F:tubulin-glutamic acid ligase activity"/>
    <property type="evidence" value="ECO:0007669"/>
    <property type="project" value="TreeGrafter"/>
</dbReference>
<evidence type="ECO:0000313" key="10">
    <source>
        <dbReference type="Proteomes" id="UP000481153"/>
    </source>
</evidence>
<evidence type="ECO:0000256" key="2">
    <source>
        <dbReference type="ARBA" id="ARBA00022741"/>
    </source>
</evidence>
<feature type="chain" id="PRO_5026119912" description="Tubulin--tyrosine ligase-like protein 5" evidence="6">
    <location>
        <begin position="24"/>
        <end position="619"/>
    </location>
</feature>
<dbReference type="EMBL" id="VJMJ01000067">
    <property type="protein sequence ID" value="KAF0739089.1"/>
    <property type="molecule type" value="Genomic_DNA"/>
</dbReference>
<dbReference type="PANTHER" id="PTHR12241:SF145">
    <property type="entry name" value="TUBULIN POLYGLUTAMYLASE TTLL5"/>
    <property type="match status" value="1"/>
</dbReference>
<dbReference type="InterPro" id="IPR004344">
    <property type="entry name" value="TTL/TTLL_fam"/>
</dbReference>
<dbReference type="Proteomes" id="UP000481153">
    <property type="component" value="Unassembled WGS sequence"/>
</dbReference>
<dbReference type="PROSITE" id="PS01186">
    <property type="entry name" value="EGF_2"/>
    <property type="match status" value="1"/>
</dbReference>
<reference evidence="9 10" key="1">
    <citation type="submission" date="2019-07" db="EMBL/GenBank/DDBJ databases">
        <title>Genomics analysis of Aphanomyces spp. identifies a new class of oomycete effector associated with host adaptation.</title>
        <authorList>
            <person name="Gaulin E."/>
        </authorList>
    </citation>
    <scope>NUCLEOTIDE SEQUENCE [LARGE SCALE GENOMIC DNA]</scope>
    <source>
        <strain evidence="9 10">ATCC 201684</strain>
    </source>
</reference>
<dbReference type="GO" id="GO:0036064">
    <property type="term" value="C:ciliary basal body"/>
    <property type="evidence" value="ECO:0007669"/>
    <property type="project" value="TreeGrafter"/>
</dbReference>
<feature type="signal peptide" evidence="6">
    <location>
        <begin position="1"/>
        <end position="23"/>
    </location>
</feature>
<dbReference type="GO" id="GO:0015631">
    <property type="term" value="F:tubulin binding"/>
    <property type="evidence" value="ECO:0007669"/>
    <property type="project" value="TreeGrafter"/>
</dbReference>
<organism evidence="9 10">
    <name type="scientific">Aphanomyces euteiches</name>
    <dbReference type="NCBI Taxonomy" id="100861"/>
    <lineage>
        <taxon>Eukaryota</taxon>
        <taxon>Sar</taxon>
        <taxon>Stramenopiles</taxon>
        <taxon>Oomycota</taxon>
        <taxon>Saprolegniomycetes</taxon>
        <taxon>Saprolegniales</taxon>
        <taxon>Verrucalvaceae</taxon>
        <taxon>Aphanomyces</taxon>
    </lineage>
</organism>
<protein>
    <recommendedName>
        <fullName evidence="4">Tubulin--tyrosine ligase-like protein 5</fullName>
    </recommendedName>
</protein>
<evidence type="ECO:0000256" key="6">
    <source>
        <dbReference type="SAM" id="SignalP"/>
    </source>
</evidence>
<dbReference type="Gene3D" id="3.30.470.20">
    <property type="entry name" value="ATP-grasp fold, B domain"/>
    <property type="match status" value="1"/>
</dbReference>
<keyword evidence="2" id="KW-0547">Nucleotide-binding</keyword>
<evidence type="ECO:0000256" key="4">
    <source>
        <dbReference type="ARBA" id="ARBA00041448"/>
    </source>
</evidence>
<dbReference type="VEuPathDB" id="FungiDB:AeMF1_016007"/>
<dbReference type="PANTHER" id="PTHR12241">
    <property type="entry name" value="TUBULIN POLYGLUTAMYLASE"/>
    <property type="match status" value="1"/>
</dbReference>
<comment type="catalytic activity">
    <reaction evidence="5">
        <text>L-glutamyl-[protein] + L-glutamate + ATP = gamma-L-glutamyl-L-glutamyl-[protein] + ADP + phosphate + H(+)</text>
        <dbReference type="Rhea" id="RHEA:60144"/>
        <dbReference type="Rhea" id="RHEA-COMP:10208"/>
        <dbReference type="Rhea" id="RHEA-COMP:15517"/>
        <dbReference type="ChEBI" id="CHEBI:15378"/>
        <dbReference type="ChEBI" id="CHEBI:29973"/>
        <dbReference type="ChEBI" id="CHEBI:29985"/>
        <dbReference type="ChEBI" id="CHEBI:30616"/>
        <dbReference type="ChEBI" id="CHEBI:43474"/>
        <dbReference type="ChEBI" id="CHEBI:143622"/>
        <dbReference type="ChEBI" id="CHEBI:456216"/>
    </reaction>
    <physiologicalReaction direction="left-to-right" evidence="5">
        <dbReference type="Rhea" id="RHEA:60145"/>
    </physiologicalReaction>
</comment>
<feature type="domain" description="EGF-like" evidence="7 8">
    <location>
        <begin position="535"/>
        <end position="546"/>
    </location>
</feature>
<dbReference type="PROSITE" id="PS00022">
    <property type="entry name" value="EGF_1"/>
    <property type="match status" value="1"/>
</dbReference>
<dbReference type="GO" id="GO:0000226">
    <property type="term" value="P:microtubule cytoskeleton organization"/>
    <property type="evidence" value="ECO:0007669"/>
    <property type="project" value="TreeGrafter"/>
</dbReference>
<dbReference type="CDD" id="cd00053">
    <property type="entry name" value="EGF"/>
    <property type="match status" value="1"/>
</dbReference>